<feature type="transmembrane region" description="Helical" evidence="1">
    <location>
        <begin position="45"/>
        <end position="70"/>
    </location>
</feature>
<dbReference type="EMBL" id="CAKKNE010000001">
    <property type="protein sequence ID" value="CAH0366390.1"/>
    <property type="molecule type" value="Genomic_DNA"/>
</dbReference>
<dbReference type="Pfam" id="PF02632">
    <property type="entry name" value="BioY"/>
    <property type="match status" value="1"/>
</dbReference>
<protein>
    <submittedName>
        <fullName evidence="2">Uncharacterized protein</fullName>
    </submittedName>
</protein>
<evidence type="ECO:0000256" key="1">
    <source>
        <dbReference type="SAM" id="Phobius"/>
    </source>
</evidence>
<keyword evidence="1" id="KW-0472">Membrane</keyword>
<organism evidence="2 3">
    <name type="scientific">Pelagomonas calceolata</name>
    <dbReference type="NCBI Taxonomy" id="35677"/>
    <lineage>
        <taxon>Eukaryota</taxon>
        <taxon>Sar</taxon>
        <taxon>Stramenopiles</taxon>
        <taxon>Ochrophyta</taxon>
        <taxon>Pelagophyceae</taxon>
        <taxon>Pelagomonadales</taxon>
        <taxon>Pelagomonadaceae</taxon>
        <taxon>Pelagomonas</taxon>
    </lineage>
</organism>
<dbReference type="Gene3D" id="1.10.1760.20">
    <property type="match status" value="1"/>
</dbReference>
<keyword evidence="1" id="KW-1133">Transmembrane helix</keyword>
<dbReference type="GO" id="GO:0005886">
    <property type="term" value="C:plasma membrane"/>
    <property type="evidence" value="ECO:0007669"/>
    <property type="project" value="InterPro"/>
</dbReference>
<keyword evidence="3" id="KW-1185">Reference proteome</keyword>
<sequence length="231" mass="24548">MAWHKAAAKATIHYGPRVFLTIGSILMGARIRVRPIPDAPAMTGHTLAVCASAVFLGRTAATVGSALYAVAALAGLPVYTGWRRGVHKPTIGYVVGFSACAWLVGSGKNKPLAVFVRCCVGQFATLLIGSTWLIFPGYAETLPAAWTLGVRPYLGGALVKSFLVASAVALCSLTPWLTWRAGKWGLGILTPLIFWRIICSAPVQRLIAWIDETTVADVWAWEPGGGGTKKD</sequence>
<reference evidence="2" key="1">
    <citation type="submission" date="2021-11" db="EMBL/GenBank/DDBJ databases">
        <authorList>
            <consortium name="Genoscope - CEA"/>
            <person name="William W."/>
        </authorList>
    </citation>
    <scope>NUCLEOTIDE SEQUENCE</scope>
</reference>
<proteinExistence type="predicted"/>
<accession>A0A8J2WFG1</accession>
<evidence type="ECO:0000313" key="3">
    <source>
        <dbReference type="Proteomes" id="UP000789595"/>
    </source>
</evidence>
<dbReference type="InterPro" id="IPR003784">
    <property type="entry name" value="BioY"/>
</dbReference>
<comment type="caution">
    <text evidence="2">The sequence shown here is derived from an EMBL/GenBank/DDBJ whole genome shotgun (WGS) entry which is preliminary data.</text>
</comment>
<gene>
    <name evidence="2" type="ORF">PECAL_1P28820</name>
</gene>
<feature type="transmembrane region" description="Helical" evidence="1">
    <location>
        <begin position="114"/>
        <end position="135"/>
    </location>
</feature>
<dbReference type="PANTHER" id="PTHR34295">
    <property type="entry name" value="BIOTIN TRANSPORTER BIOY"/>
    <property type="match status" value="1"/>
</dbReference>
<dbReference type="Proteomes" id="UP000789595">
    <property type="component" value="Unassembled WGS sequence"/>
</dbReference>
<feature type="transmembrane region" description="Helical" evidence="1">
    <location>
        <begin position="155"/>
        <end position="179"/>
    </location>
</feature>
<dbReference type="AlphaFoldDB" id="A0A8J2WFG1"/>
<name>A0A8J2WFG1_9STRA</name>
<evidence type="ECO:0000313" key="2">
    <source>
        <dbReference type="EMBL" id="CAH0366390.1"/>
    </source>
</evidence>
<feature type="transmembrane region" description="Helical" evidence="1">
    <location>
        <begin position="90"/>
        <end position="107"/>
    </location>
</feature>
<dbReference type="PANTHER" id="PTHR34295:SF1">
    <property type="entry name" value="BIOTIN TRANSPORTER BIOY"/>
    <property type="match status" value="1"/>
</dbReference>
<dbReference type="GO" id="GO:0015225">
    <property type="term" value="F:biotin transmembrane transporter activity"/>
    <property type="evidence" value="ECO:0007669"/>
    <property type="project" value="InterPro"/>
</dbReference>
<keyword evidence="1" id="KW-0812">Transmembrane</keyword>